<organism evidence="1 2">
    <name type="scientific">Araneus ventricosus</name>
    <name type="common">Orbweaver spider</name>
    <name type="synonym">Epeira ventricosa</name>
    <dbReference type="NCBI Taxonomy" id="182803"/>
    <lineage>
        <taxon>Eukaryota</taxon>
        <taxon>Metazoa</taxon>
        <taxon>Ecdysozoa</taxon>
        <taxon>Arthropoda</taxon>
        <taxon>Chelicerata</taxon>
        <taxon>Arachnida</taxon>
        <taxon>Araneae</taxon>
        <taxon>Araneomorphae</taxon>
        <taxon>Entelegynae</taxon>
        <taxon>Araneoidea</taxon>
        <taxon>Araneidae</taxon>
        <taxon>Araneus</taxon>
    </lineage>
</organism>
<dbReference type="EMBL" id="BGPR01004130">
    <property type="protein sequence ID" value="GBM96274.1"/>
    <property type="molecule type" value="Genomic_DNA"/>
</dbReference>
<evidence type="ECO:0000313" key="1">
    <source>
        <dbReference type="EMBL" id="GBM96274.1"/>
    </source>
</evidence>
<name>A0A4Y2K1T3_ARAVE</name>
<protein>
    <submittedName>
        <fullName evidence="1">Uncharacterized protein</fullName>
    </submittedName>
</protein>
<accession>A0A4Y2K1T3</accession>
<gene>
    <name evidence="1" type="ORF">AVEN_173041_1</name>
</gene>
<proteinExistence type="predicted"/>
<reference evidence="1 2" key="1">
    <citation type="journal article" date="2019" name="Sci. Rep.">
        <title>Orb-weaving spider Araneus ventricosus genome elucidates the spidroin gene catalogue.</title>
        <authorList>
            <person name="Kono N."/>
            <person name="Nakamura H."/>
            <person name="Ohtoshi R."/>
            <person name="Moran D.A.P."/>
            <person name="Shinohara A."/>
            <person name="Yoshida Y."/>
            <person name="Fujiwara M."/>
            <person name="Mori M."/>
            <person name="Tomita M."/>
            <person name="Arakawa K."/>
        </authorList>
    </citation>
    <scope>NUCLEOTIDE SEQUENCE [LARGE SCALE GENOMIC DNA]</scope>
</reference>
<sequence>MNDPAPATINRTLWFPHYSPHYEQHMRRLLRQRLLFFGCFLLSPIRSMKRESVVIVKESVSEILIYFNVLHLPGSNNSLGVRIHGGLILGCLGFKIQDKKDPTIRLECGSLQAGLGMIGVQNCEVHPNLLLM</sequence>
<dbReference type="AlphaFoldDB" id="A0A4Y2K1T3"/>
<keyword evidence="2" id="KW-1185">Reference proteome</keyword>
<dbReference type="Proteomes" id="UP000499080">
    <property type="component" value="Unassembled WGS sequence"/>
</dbReference>
<comment type="caution">
    <text evidence="1">The sequence shown here is derived from an EMBL/GenBank/DDBJ whole genome shotgun (WGS) entry which is preliminary data.</text>
</comment>
<evidence type="ECO:0000313" key="2">
    <source>
        <dbReference type="Proteomes" id="UP000499080"/>
    </source>
</evidence>